<evidence type="ECO:0000313" key="1">
    <source>
        <dbReference type="EMBL" id="MBT9315216.1"/>
    </source>
</evidence>
<comment type="caution">
    <text evidence="1">The sequence shown here is derived from an EMBL/GenBank/DDBJ whole genome shotgun (WGS) entry which is preliminary data.</text>
</comment>
<keyword evidence="2" id="KW-1185">Reference proteome</keyword>
<gene>
    <name evidence="1" type="ORF">IXB50_07240</name>
</gene>
<reference evidence="1" key="1">
    <citation type="submission" date="2020-11" db="EMBL/GenBank/DDBJ databases">
        <authorList>
            <person name="Konstantinou D."/>
            <person name="Gkelis S."/>
            <person name="Popin R."/>
            <person name="Fewer D."/>
            <person name="Sivonen K."/>
        </authorList>
    </citation>
    <scope>NUCLEOTIDE SEQUENCE</scope>
    <source>
        <strain evidence="1">TAU-MAC 1115</strain>
    </source>
</reference>
<accession>A0A947DFZ5</accession>
<dbReference type="Proteomes" id="UP000717364">
    <property type="component" value="Unassembled WGS sequence"/>
</dbReference>
<name>A0A947DFZ5_9CYAN</name>
<proteinExistence type="predicted"/>
<organism evidence="1 2">
    <name type="scientific">Leptothoe spongobia TAU-MAC 1115</name>
    <dbReference type="NCBI Taxonomy" id="1967444"/>
    <lineage>
        <taxon>Bacteria</taxon>
        <taxon>Bacillati</taxon>
        <taxon>Cyanobacteriota</taxon>
        <taxon>Cyanophyceae</taxon>
        <taxon>Nodosilineales</taxon>
        <taxon>Cymatolegaceae</taxon>
        <taxon>Leptothoe</taxon>
        <taxon>Leptothoe spongobia</taxon>
    </lineage>
</organism>
<evidence type="ECO:0000313" key="2">
    <source>
        <dbReference type="Proteomes" id="UP000717364"/>
    </source>
</evidence>
<reference evidence="1" key="2">
    <citation type="journal article" date="2021" name="Mar. Drugs">
        <title>Genome Reduction and Secondary Metabolism of the Marine Sponge-Associated Cyanobacterium Leptothoe.</title>
        <authorList>
            <person name="Konstantinou D."/>
            <person name="Popin R.V."/>
            <person name="Fewer D.P."/>
            <person name="Sivonen K."/>
            <person name="Gkelis S."/>
        </authorList>
    </citation>
    <scope>NUCLEOTIDE SEQUENCE</scope>
    <source>
        <strain evidence="1">TAU-MAC 1115</strain>
    </source>
</reference>
<dbReference type="EMBL" id="JADOES010000010">
    <property type="protein sequence ID" value="MBT9315216.1"/>
    <property type="molecule type" value="Genomic_DNA"/>
</dbReference>
<dbReference type="AlphaFoldDB" id="A0A947DFZ5"/>
<protein>
    <submittedName>
        <fullName evidence="1">Uncharacterized protein</fullName>
    </submittedName>
</protein>
<sequence length="63" mass="7368">MSPLTFHAEPLAPLRQRDQQALEEIFDDTQVEDIVADICMRLKQLCPEPCWDDDPFEFLKGYV</sequence>